<evidence type="ECO:0000313" key="2">
    <source>
        <dbReference type="EMBL" id="KAJ8405276.1"/>
    </source>
</evidence>
<name>A0AAD7SPB4_9TELE</name>
<proteinExistence type="predicted"/>
<gene>
    <name evidence="2" type="ORF">AAFF_G00322670</name>
</gene>
<protein>
    <submittedName>
        <fullName evidence="2">Uncharacterized protein</fullName>
    </submittedName>
</protein>
<reference evidence="2" key="1">
    <citation type="journal article" date="2023" name="Science">
        <title>Genome structures resolve the early diversification of teleost fishes.</title>
        <authorList>
            <person name="Parey E."/>
            <person name="Louis A."/>
            <person name="Montfort J."/>
            <person name="Bouchez O."/>
            <person name="Roques C."/>
            <person name="Iampietro C."/>
            <person name="Lluch J."/>
            <person name="Castinel A."/>
            <person name="Donnadieu C."/>
            <person name="Desvignes T."/>
            <person name="Floi Bucao C."/>
            <person name="Jouanno E."/>
            <person name="Wen M."/>
            <person name="Mejri S."/>
            <person name="Dirks R."/>
            <person name="Jansen H."/>
            <person name="Henkel C."/>
            <person name="Chen W.J."/>
            <person name="Zahm M."/>
            <person name="Cabau C."/>
            <person name="Klopp C."/>
            <person name="Thompson A.W."/>
            <person name="Robinson-Rechavi M."/>
            <person name="Braasch I."/>
            <person name="Lecointre G."/>
            <person name="Bobe J."/>
            <person name="Postlethwait J.H."/>
            <person name="Berthelot C."/>
            <person name="Roest Crollius H."/>
            <person name="Guiguen Y."/>
        </authorList>
    </citation>
    <scope>NUCLEOTIDE SEQUENCE</scope>
    <source>
        <strain evidence="2">NC1722</strain>
    </source>
</reference>
<evidence type="ECO:0000313" key="3">
    <source>
        <dbReference type="Proteomes" id="UP001221898"/>
    </source>
</evidence>
<organism evidence="2 3">
    <name type="scientific">Aldrovandia affinis</name>
    <dbReference type="NCBI Taxonomy" id="143900"/>
    <lineage>
        <taxon>Eukaryota</taxon>
        <taxon>Metazoa</taxon>
        <taxon>Chordata</taxon>
        <taxon>Craniata</taxon>
        <taxon>Vertebrata</taxon>
        <taxon>Euteleostomi</taxon>
        <taxon>Actinopterygii</taxon>
        <taxon>Neopterygii</taxon>
        <taxon>Teleostei</taxon>
        <taxon>Notacanthiformes</taxon>
        <taxon>Halosauridae</taxon>
        <taxon>Aldrovandia</taxon>
    </lineage>
</organism>
<keyword evidence="3" id="KW-1185">Reference proteome</keyword>
<accession>A0AAD7SPB4</accession>
<feature type="region of interest" description="Disordered" evidence="1">
    <location>
        <begin position="81"/>
        <end position="102"/>
    </location>
</feature>
<dbReference type="Proteomes" id="UP001221898">
    <property type="component" value="Unassembled WGS sequence"/>
</dbReference>
<sequence>MKDGSARHILTLGMLSRALPARTAGHLPAAQPTVQRAAAGLNYENPASRLIPNRPGCFSGYGGAMIPAELPGGARLQVKRNGTMPYEPLKPRVDRNSLQPGH</sequence>
<dbReference type="AlphaFoldDB" id="A0AAD7SPB4"/>
<evidence type="ECO:0000256" key="1">
    <source>
        <dbReference type="SAM" id="MobiDB-lite"/>
    </source>
</evidence>
<comment type="caution">
    <text evidence="2">The sequence shown here is derived from an EMBL/GenBank/DDBJ whole genome shotgun (WGS) entry which is preliminary data.</text>
</comment>
<dbReference type="EMBL" id="JAINUG010000049">
    <property type="protein sequence ID" value="KAJ8405276.1"/>
    <property type="molecule type" value="Genomic_DNA"/>
</dbReference>